<dbReference type="InterPro" id="IPR002048">
    <property type="entry name" value="EF_hand_dom"/>
</dbReference>
<dbReference type="CDD" id="cd00051">
    <property type="entry name" value="EFh"/>
    <property type="match status" value="1"/>
</dbReference>
<dbReference type="SUPFAM" id="SSF47473">
    <property type="entry name" value="EF-hand"/>
    <property type="match status" value="1"/>
</dbReference>
<evidence type="ECO:0000256" key="1">
    <source>
        <dbReference type="ARBA" id="ARBA00022737"/>
    </source>
</evidence>
<dbReference type="Gene3D" id="1.10.238.10">
    <property type="entry name" value="EF-hand"/>
    <property type="match status" value="1"/>
</dbReference>
<organism evidence="4 5">
    <name type="scientific">Streptomyces evansiae</name>
    <dbReference type="NCBI Taxonomy" id="3075535"/>
    <lineage>
        <taxon>Bacteria</taxon>
        <taxon>Bacillati</taxon>
        <taxon>Actinomycetota</taxon>
        <taxon>Actinomycetes</taxon>
        <taxon>Kitasatosporales</taxon>
        <taxon>Streptomycetaceae</taxon>
        <taxon>Streptomyces</taxon>
    </lineage>
</organism>
<evidence type="ECO:0000313" key="4">
    <source>
        <dbReference type="EMBL" id="MDT0412657.1"/>
    </source>
</evidence>
<dbReference type="RefSeq" id="WP_010278894.1">
    <property type="nucleotide sequence ID" value="NZ_JAVRET010000090.1"/>
</dbReference>
<keyword evidence="5" id="KW-1185">Reference proteome</keyword>
<evidence type="ECO:0000259" key="3">
    <source>
        <dbReference type="PROSITE" id="PS50222"/>
    </source>
</evidence>
<accession>A0ABU2R8E2</accession>
<dbReference type="PROSITE" id="PS50222">
    <property type="entry name" value="EF_HAND_2"/>
    <property type="match status" value="3"/>
</dbReference>
<dbReference type="InterPro" id="IPR018247">
    <property type="entry name" value="EF_Hand_1_Ca_BS"/>
</dbReference>
<evidence type="ECO:0000313" key="5">
    <source>
        <dbReference type="Proteomes" id="UP001183610"/>
    </source>
</evidence>
<name>A0ABU2R8E2_9ACTN</name>
<comment type="caution">
    <text evidence="4">The sequence shown here is derived from an EMBL/GenBank/DDBJ whole genome shotgun (WGS) entry which is preliminary data.</text>
</comment>
<feature type="domain" description="EF-hand" evidence="3">
    <location>
        <begin position="137"/>
        <end position="172"/>
    </location>
</feature>
<keyword evidence="1" id="KW-0677">Repeat</keyword>
<dbReference type="SMART" id="SM00054">
    <property type="entry name" value="EFh"/>
    <property type="match status" value="4"/>
</dbReference>
<dbReference type="EMBL" id="JAVRET010000090">
    <property type="protein sequence ID" value="MDT0412657.1"/>
    <property type="molecule type" value="Genomic_DNA"/>
</dbReference>
<feature type="domain" description="EF-hand" evidence="3">
    <location>
        <begin position="9"/>
        <end position="44"/>
    </location>
</feature>
<evidence type="ECO:0000256" key="2">
    <source>
        <dbReference type="ARBA" id="ARBA00022837"/>
    </source>
</evidence>
<dbReference type="Pfam" id="PF13202">
    <property type="entry name" value="EF-hand_5"/>
    <property type="match status" value="3"/>
</dbReference>
<dbReference type="InterPro" id="IPR011992">
    <property type="entry name" value="EF-hand-dom_pair"/>
</dbReference>
<keyword evidence="2" id="KW-0106">Calcium</keyword>
<reference evidence="5" key="1">
    <citation type="submission" date="2023-07" db="EMBL/GenBank/DDBJ databases">
        <title>30 novel species of actinomycetes from the DSMZ collection.</title>
        <authorList>
            <person name="Nouioui I."/>
        </authorList>
    </citation>
    <scope>NUCLEOTIDE SEQUENCE [LARGE SCALE GENOMIC DNA]</scope>
    <source>
        <strain evidence="5">DSM 41979</strain>
    </source>
</reference>
<protein>
    <submittedName>
        <fullName evidence="4">EF-hand domain-containing protein</fullName>
    </submittedName>
</protein>
<proteinExistence type="predicted"/>
<dbReference type="PROSITE" id="PS00018">
    <property type="entry name" value="EF_HAND_1"/>
    <property type="match status" value="3"/>
</dbReference>
<dbReference type="Proteomes" id="UP001183610">
    <property type="component" value="Unassembled WGS sequence"/>
</dbReference>
<sequence length="187" mass="19853">MTTTSGTPLLHRKIDVCFGHFDTDGSGSIDREDLLTLGSQLLAKFGEPATSPKGTTLMDGLARFWDALVAAADVDGDQRISPEEYRAGMTGAFVTPAGGFDTSLLPLAKAICALLDTDGDGEVNESEFQAWQEVFGTAPADRATAFRKLDGDGDGRLSADELLVAIRQYYVSPESEAAGNWLYGPVA</sequence>
<dbReference type="PANTHER" id="PTHR23050">
    <property type="entry name" value="CALCIUM BINDING PROTEIN"/>
    <property type="match status" value="1"/>
</dbReference>
<gene>
    <name evidence="4" type="ORF">RM698_26865</name>
</gene>
<feature type="domain" description="EF-hand" evidence="3">
    <location>
        <begin position="60"/>
        <end position="95"/>
    </location>
</feature>
<dbReference type="InterPro" id="IPR050145">
    <property type="entry name" value="Centrin_CML-like"/>
</dbReference>